<name>A0A501W9J7_9BACT</name>
<protein>
    <submittedName>
        <fullName evidence="1">Uncharacterized protein</fullName>
    </submittedName>
</protein>
<dbReference type="Proteomes" id="UP000316727">
    <property type="component" value="Unassembled WGS sequence"/>
</dbReference>
<organism evidence="1 2">
    <name type="scientific">Pontibacter mangrovi</name>
    <dbReference type="NCBI Taxonomy" id="2589816"/>
    <lineage>
        <taxon>Bacteria</taxon>
        <taxon>Pseudomonadati</taxon>
        <taxon>Bacteroidota</taxon>
        <taxon>Cytophagia</taxon>
        <taxon>Cytophagales</taxon>
        <taxon>Hymenobacteraceae</taxon>
        <taxon>Pontibacter</taxon>
    </lineage>
</organism>
<reference evidence="1 2" key="1">
    <citation type="submission" date="2019-06" db="EMBL/GenBank/DDBJ databases">
        <title>A novel bacterium of genus Pontibacter, isolated from marine sediment.</title>
        <authorList>
            <person name="Huang H."/>
            <person name="Mo K."/>
            <person name="Hu Y."/>
        </authorList>
    </citation>
    <scope>NUCLEOTIDE SEQUENCE [LARGE SCALE GENOMIC DNA]</scope>
    <source>
        <strain evidence="1 2">HB172049</strain>
    </source>
</reference>
<accession>A0A501W9J7</accession>
<dbReference type="AlphaFoldDB" id="A0A501W9J7"/>
<keyword evidence="2" id="KW-1185">Reference proteome</keyword>
<dbReference type="RefSeq" id="WP_140621574.1">
    <property type="nucleotide sequence ID" value="NZ_VFRQ01000005.1"/>
</dbReference>
<evidence type="ECO:0000313" key="1">
    <source>
        <dbReference type="EMBL" id="TPE43951.1"/>
    </source>
</evidence>
<comment type="caution">
    <text evidence="1">The sequence shown here is derived from an EMBL/GenBank/DDBJ whole genome shotgun (WGS) entry which is preliminary data.</text>
</comment>
<gene>
    <name evidence="1" type="ORF">FJM65_11035</name>
</gene>
<sequence>MILSSQQLEISHSEGMELCRQIVKYLSKEITSPEDRLTPFEVLAATQLQKVYAKLIRRISKQTKISKFKITLTAPELIAIHEIINDYPVELYNILSQVDRKVLNYEQVVDFNYASNL</sequence>
<proteinExistence type="predicted"/>
<dbReference type="EMBL" id="VFRQ01000005">
    <property type="protein sequence ID" value="TPE43951.1"/>
    <property type="molecule type" value="Genomic_DNA"/>
</dbReference>
<evidence type="ECO:0000313" key="2">
    <source>
        <dbReference type="Proteomes" id="UP000316727"/>
    </source>
</evidence>